<gene>
    <name evidence="5" type="ORF">SOCEGT47_064650</name>
</gene>
<evidence type="ECO:0000313" key="5">
    <source>
        <dbReference type="EMBL" id="AUX25912.1"/>
    </source>
</evidence>
<feature type="domain" description="IcmF-related" evidence="3">
    <location>
        <begin position="494"/>
        <end position="815"/>
    </location>
</feature>
<feature type="domain" description="Type VI secretion system component TssM1 N-terminal" evidence="4">
    <location>
        <begin position="184"/>
        <end position="441"/>
    </location>
</feature>
<dbReference type="EMBL" id="CP012670">
    <property type="protein sequence ID" value="AUX25912.1"/>
    <property type="molecule type" value="Genomic_DNA"/>
</dbReference>
<keyword evidence="2" id="KW-0472">Membrane</keyword>
<dbReference type="InterPro" id="IPR009612">
    <property type="entry name" value="IcmF-rel"/>
</dbReference>
<dbReference type="InterPro" id="IPR025743">
    <property type="entry name" value="TssM1_N"/>
</dbReference>
<name>A0A4V0NEE7_SORCE</name>
<dbReference type="NCBIfam" id="TIGR03348">
    <property type="entry name" value="VI_IcmF"/>
    <property type="match status" value="1"/>
</dbReference>
<evidence type="ECO:0000256" key="2">
    <source>
        <dbReference type="SAM" id="Phobius"/>
    </source>
</evidence>
<dbReference type="Pfam" id="PF14331">
    <property type="entry name" value="IcmF-related_N"/>
    <property type="match status" value="1"/>
</dbReference>
<evidence type="ECO:0000259" key="3">
    <source>
        <dbReference type="Pfam" id="PF06761"/>
    </source>
</evidence>
<keyword evidence="1" id="KW-0175">Coiled coil</keyword>
<protein>
    <recommendedName>
        <fullName evidence="7">Type VI secretion protein IcmF</fullName>
    </recommendedName>
</protein>
<dbReference type="CDD" id="cd00882">
    <property type="entry name" value="Ras_like_GTPase"/>
    <property type="match status" value="1"/>
</dbReference>
<accession>A0A4V0NEE7</accession>
<organism evidence="5 6">
    <name type="scientific">Sorangium cellulosum</name>
    <name type="common">Polyangium cellulosum</name>
    <dbReference type="NCBI Taxonomy" id="56"/>
    <lineage>
        <taxon>Bacteria</taxon>
        <taxon>Pseudomonadati</taxon>
        <taxon>Myxococcota</taxon>
        <taxon>Polyangia</taxon>
        <taxon>Polyangiales</taxon>
        <taxon>Polyangiaceae</taxon>
        <taxon>Sorangium</taxon>
    </lineage>
</organism>
<evidence type="ECO:0008006" key="7">
    <source>
        <dbReference type="Google" id="ProtNLM"/>
    </source>
</evidence>
<evidence type="ECO:0000256" key="1">
    <source>
        <dbReference type="SAM" id="Coils"/>
    </source>
</evidence>
<dbReference type="PANTHER" id="PTHR36153:SF1">
    <property type="entry name" value="TYPE VI SECRETION SYSTEM COMPONENT TSSM1"/>
    <property type="match status" value="1"/>
</dbReference>
<evidence type="ECO:0000259" key="4">
    <source>
        <dbReference type="Pfam" id="PF14331"/>
    </source>
</evidence>
<feature type="transmembrane region" description="Helical" evidence="2">
    <location>
        <begin position="32"/>
        <end position="51"/>
    </location>
</feature>
<sequence>MGDIVAGVLWVLLGLLLLISWAAWFTFSLSIAIPIATSVIIALSAIALFVFRRVGARRAATALERAIVQQGTQQALNARPERRAEIQELQRQVQGGISALKSSKLGKGKKNGSAALYSLPWYVIIGPPGAGKTTALKHSGLVFPYAHPSSGGGVRGVGGTRNCDWWFTNEAILLDTAGRYTTEQDDHDEWIAFLRMLLRYRARRPLNGILVAVSVADLIDANEQQIELMGKKIRARIDEVMTQLHMVLPVYLLFTKCDLIAGFSEFFGDMRKSERAQAWGATLKLSADKADPGRLFDAEFDALAKQVHGRALKRLVMERSREARERVYQFPLEFSGIRRNLSELVSTIFMVNAFQGTPIFRGFYFTSGTQEGRPIDRVLQRMGQAMGIRTHEAAAQQGVESKSYFLHDVFMNVVFPDGDIAARSASEIRRQRLVRGAISAAAAALGVILAIPSVVSFGNNREFLREAEEEARAVSAVQWGDTRPVSDKLTALRPALLRLRQIDQASEDGPPDGMGWTMFQGETVYPALVAVYVSNLQLGFVLPCKQRLEDRLKLAKGKHYLRERNDLKLYLMLSDVEHLDVEWATGRFTTLWAEVLRSTSDLTETELKDQLVEHVGYYLSLIKQRKVTPIPRKEELVASVQATLQGVPVRKRYYDLFVNSIIEEKYDETGDNSRANRKYPPLTLGDMFSDRLDVLKVIGSKQYAEEKRWKEVEGPYTEKGHFKVLENFATSAGLLKSETWVVPLAPDEDAAIARHLEGLAADYDARYIAQWNDWMADLTVRTPANLKEAKEIYTELAKPDYPYLRILRALEDNTQWKRDRSVFDNDALNKRANDKIRQKISQRTGLQIPIDVKKIGDRLSLVPNEFKRTVEFGVPSAPSGSAPITDTPLSRYISLLNALRDEIQRLEDVNPNVDARLMAERLIEAIRQADALLQPFDDRAKTLLCPLLLKPLPVVAARLPPLSTLTRCPAVSAARPR</sequence>
<keyword evidence="2" id="KW-1133">Transmembrane helix</keyword>
<dbReference type="AlphaFoldDB" id="A0A4V0NEE7"/>
<dbReference type="InterPro" id="IPR027417">
    <property type="entry name" value="P-loop_NTPase"/>
</dbReference>
<keyword evidence="2" id="KW-0812">Transmembrane</keyword>
<dbReference type="SUPFAM" id="SSF52540">
    <property type="entry name" value="P-loop containing nucleoside triphosphate hydrolases"/>
    <property type="match status" value="1"/>
</dbReference>
<feature type="transmembrane region" description="Helical" evidence="2">
    <location>
        <begin position="433"/>
        <end position="455"/>
    </location>
</feature>
<proteinExistence type="predicted"/>
<evidence type="ECO:0000313" key="6">
    <source>
        <dbReference type="Proteomes" id="UP000295781"/>
    </source>
</evidence>
<dbReference type="RefSeq" id="WP_242515431.1">
    <property type="nucleotide sequence ID" value="NZ_CP012670.1"/>
</dbReference>
<dbReference type="InterPro" id="IPR053156">
    <property type="entry name" value="T6SS_TssM-like"/>
</dbReference>
<dbReference type="PANTHER" id="PTHR36153">
    <property type="entry name" value="INNER MEMBRANE PROTEIN-RELATED"/>
    <property type="match status" value="1"/>
</dbReference>
<dbReference type="Pfam" id="PF06761">
    <property type="entry name" value="IcmF-related"/>
    <property type="match status" value="1"/>
</dbReference>
<dbReference type="Proteomes" id="UP000295781">
    <property type="component" value="Chromosome"/>
</dbReference>
<reference evidence="5 6" key="1">
    <citation type="submission" date="2015-09" db="EMBL/GenBank/DDBJ databases">
        <title>Sorangium comparison.</title>
        <authorList>
            <person name="Zaburannyi N."/>
            <person name="Bunk B."/>
            <person name="Overmann J."/>
            <person name="Mueller R."/>
        </authorList>
    </citation>
    <scope>NUCLEOTIDE SEQUENCE [LARGE SCALE GENOMIC DNA]</scope>
    <source>
        <strain evidence="5 6">So ceGT47</strain>
    </source>
</reference>
<dbReference type="InterPro" id="IPR017731">
    <property type="entry name" value="TssM1-like"/>
</dbReference>
<feature type="coiled-coil region" evidence="1">
    <location>
        <begin position="889"/>
        <end position="916"/>
    </location>
</feature>